<comment type="caution">
    <text evidence="2">The sequence shown here is derived from an EMBL/GenBank/DDBJ whole genome shotgun (WGS) entry which is preliminary data.</text>
</comment>
<dbReference type="InterPro" id="IPR024752">
    <property type="entry name" value="Myb/SANT-like_dom"/>
</dbReference>
<sequence>MDTNGSIGGRRRGAKTYGKASRRIWSTVEEEALLECLRDIVRSGWKCDNGFRTGYLTMLEQLLRKKYPESDLKSDPHISSKIHVWKRTYACIFDMLAKSGFGWNELLL</sequence>
<dbReference type="PANTHER" id="PTHR46250:SF15">
    <property type="entry name" value="OS01G0523800 PROTEIN"/>
    <property type="match status" value="1"/>
</dbReference>
<organism evidence="2">
    <name type="scientific">Sesamum latifolium</name>
    <dbReference type="NCBI Taxonomy" id="2727402"/>
    <lineage>
        <taxon>Eukaryota</taxon>
        <taxon>Viridiplantae</taxon>
        <taxon>Streptophyta</taxon>
        <taxon>Embryophyta</taxon>
        <taxon>Tracheophyta</taxon>
        <taxon>Spermatophyta</taxon>
        <taxon>Magnoliopsida</taxon>
        <taxon>eudicotyledons</taxon>
        <taxon>Gunneridae</taxon>
        <taxon>Pentapetalae</taxon>
        <taxon>asterids</taxon>
        <taxon>lamiids</taxon>
        <taxon>Lamiales</taxon>
        <taxon>Pedaliaceae</taxon>
        <taxon>Sesamum</taxon>
    </lineage>
</organism>
<protein>
    <recommendedName>
        <fullName evidence="1">Myb/SANT-like domain-containing protein</fullName>
    </recommendedName>
</protein>
<evidence type="ECO:0000313" key="2">
    <source>
        <dbReference type="EMBL" id="KAL0445076.1"/>
    </source>
</evidence>
<evidence type="ECO:0000259" key="1">
    <source>
        <dbReference type="Pfam" id="PF12776"/>
    </source>
</evidence>
<accession>A0AAW2WYN3</accession>
<gene>
    <name evidence="2" type="ORF">Slati_2230300</name>
</gene>
<feature type="domain" description="Myb/SANT-like" evidence="1">
    <location>
        <begin position="25"/>
        <end position="105"/>
    </location>
</feature>
<name>A0AAW2WYN3_9LAMI</name>
<dbReference type="AlphaFoldDB" id="A0AAW2WYN3"/>
<reference evidence="2" key="2">
    <citation type="journal article" date="2024" name="Plant">
        <title>Genomic evolution and insights into agronomic trait innovations of Sesamum species.</title>
        <authorList>
            <person name="Miao H."/>
            <person name="Wang L."/>
            <person name="Qu L."/>
            <person name="Liu H."/>
            <person name="Sun Y."/>
            <person name="Le M."/>
            <person name="Wang Q."/>
            <person name="Wei S."/>
            <person name="Zheng Y."/>
            <person name="Lin W."/>
            <person name="Duan Y."/>
            <person name="Cao H."/>
            <person name="Xiong S."/>
            <person name="Wang X."/>
            <person name="Wei L."/>
            <person name="Li C."/>
            <person name="Ma Q."/>
            <person name="Ju M."/>
            <person name="Zhao R."/>
            <person name="Li G."/>
            <person name="Mu C."/>
            <person name="Tian Q."/>
            <person name="Mei H."/>
            <person name="Zhang T."/>
            <person name="Gao T."/>
            <person name="Zhang H."/>
        </authorList>
    </citation>
    <scope>NUCLEOTIDE SEQUENCE</scope>
    <source>
        <strain evidence="2">KEN1</strain>
    </source>
</reference>
<reference evidence="2" key="1">
    <citation type="submission" date="2020-06" db="EMBL/GenBank/DDBJ databases">
        <authorList>
            <person name="Li T."/>
            <person name="Hu X."/>
            <person name="Zhang T."/>
            <person name="Song X."/>
            <person name="Zhang H."/>
            <person name="Dai N."/>
            <person name="Sheng W."/>
            <person name="Hou X."/>
            <person name="Wei L."/>
        </authorList>
    </citation>
    <scope>NUCLEOTIDE SEQUENCE</scope>
    <source>
        <strain evidence="2">KEN1</strain>
        <tissue evidence="2">Leaf</tissue>
    </source>
</reference>
<dbReference type="Pfam" id="PF12776">
    <property type="entry name" value="Myb_DNA-bind_3"/>
    <property type="match status" value="1"/>
</dbReference>
<proteinExistence type="predicted"/>
<dbReference type="EMBL" id="JACGWN010000007">
    <property type="protein sequence ID" value="KAL0445076.1"/>
    <property type="molecule type" value="Genomic_DNA"/>
</dbReference>
<dbReference type="PANTHER" id="PTHR46250">
    <property type="entry name" value="MYB/SANT-LIKE DNA-BINDING DOMAIN PROTEIN-RELATED"/>
    <property type="match status" value="1"/>
</dbReference>